<evidence type="ECO:0000313" key="1">
    <source>
        <dbReference type="EMBL" id="GMR42611.1"/>
    </source>
</evidence>
<keyword evidence="2" id="KW-1185">Reference proteome</keyword>
<dbReference type="Proteomes" id="UP001328107">
    <property type="component" value="Unassembled WGS sequence"/>
</dbReference>
<evidence type="ECO:0000313" key="2">
    <source>
        <dbReference type="Proteomes" id="UP001328107"/>
    </source>
</evidence>
<sequence length="63" mass="7184">KMIYLNQLRGHMNPDRVLPVLPGCRLCRQCNRGFGPPPLPHRLHPIRLAVPPWDLLPSHPPPP</sequence>
<protein>
    <submittedName>
        <fullName evidence="1">Uncharacterized protein</fullName>
    </submittedName>
</protein>
<name>A0AAN4ZPB2_9BILA</name>
<gene>
    <name evidence="1" type="ORF">PMAYCL1PPCAC_12806</name>
</gene>
<dbReference type="AlphaFoldDB" id="A0AAN4ZPB2"/>
<organism evidence="1 2">
    <name type="scientific">Pristionchus mayeri</name>
    <dbReference type="NCBI Taxonomy" id="1317129"/>
    <lineage>
        <taxon>Eukaryota</taxon>
        <taxon>Metazoa</taxon>
        <taxon>Ecdysozoa</taxon>
        <taxon>Nematoda</taxon>
        <taxon>Chromadorea</taxon>
        <taxon>Rhabditida</taxon>
        <taxon>Rhabditina</taxon>
        <taxon>Diplogasteromorpha</taxon>
        <taxon>Diplogasteroidea</taxon>
        <taxon>Neodiplogasteridae</taxon>
        <taxon>Pristionchus</taxon>
    </lineage>
</organism>
<accession>A0AAN4ZPB2</accession>
<proteinExistence type="predicted"/>
<feature type="non-terminal residue" evidence="1">
    <location>
        <position position="1"/>
    </location>
</feature>
<dbReference type="EMBL" id="BTRK01000003">
    <property type="protein sequence ID" value="GMR42611.1"/>
    <property type="molecule type" value="Genomic_DNA"/>
</dbReference>
<reference evidence="2" key="1">
    <citation type="submission" date="2022-10" db="EMBL/GenBank/DDBJ databases">
        <title>Genome assembly of Pristionchus species.</title>
        <authorList>
            <person name="Yoshida K."/>
            <person name="Sommer R.J."/>
        </authorList>
    </citation>
    <scope>NUCLEOTIDE SEQUENCE [LARGE SCALE GENOMIC DNA]</scope>
    <source>
        <strain evidence="2">RS5460</strain>
    </source>
</reference>
<comment type="caution">
    <text evidence="1">The sequence shown here is derived from an EMBL/GenBank/DDBJ whole genome shotgun (WGS) entry which is preliminary data.</text>
</comment>
<feature type="non-terminal residue" evidence="1">
    <location>
        <position position="63"/>
    </location>
</feature>